<dbReference type="SUPFAM" id="SSF46565">
    <property type="entry name" value="Chaperone J-domain"/>
    <property type="match status" value="1"/>
</dbReference>
<keyword evidence="2 4" id="KW-0472">Membrane</keyword>
<feature type="compositionally biased region" description="Basic residues" evidence="3">
    <location>
        <begin position="110"/>
        <end position="119"/>
    </location>
</feature>
<dbReference type="PRINTS" id="PR00625">
    <property type="entry name" value="JDOMAIN"/>
</dbReference>
<dbReference type="RefSeq" id="WP_123388912.1">
    <property type="nucleotide sequence ID" value="NZ_RKHO01000001.1"/>
</dbReference>
<evidence type="ECO:0000256" key="3">
    <source>
        <dbReference type="SAM" id="MobiDB-lite"/>
    </source>
</evidence>
<dbReference type="PANTHER" id="PTHR37042:SF4">
    <property type="entry name" value="OUTER MEMBRANE PROTEIN RV1973"/>
    <property type="match status" value="1"/>
</dbReference>
<dbReference type="InterPro" id="IPR001623">
    <property type="entry name" value="DnaJ_domain"/>
</dbReference>
<protein>
    <submittedName>
        <fullName evidence="6">Mce-associated membrane protein</fullName>
    </submittedName>
</protein>
<dbReference type="OrthoDB" id="3829670at2"/>
<dbReference type="SMART" id="SM00271">
    <property type="entry name" value="DnaJ"/>
    <property type="match status" value="1"/>
</dbReference>
<keyword evidence="4" id="KW-0812">Transmembrane</keyword>
<comment type="caution">
    <text evidence="6">The sequence shown here is derived from an EMBL/GenBank/DDBJ whole genome shotgun (WGS) entry which is preliminary data.</text>
</comment>
<feature type="domain" description="J" evidence="5">
    <location>
        <begin position="17"/>
        <end position="76"/>
    </location>
</feature>
<feature type="compositionally biased region" description="Low complexity" evidence="3">
    <location>
        <begin position="120"/>
        <end position="130"/>
    </location>
</feature>
<dbReference type="EMBL" id="RKHO01000001">
    <property type="protein sequence ID" value="ROR89591.1"/>
    <property type="molecule type" value="Genomic_DNA"/>
</dbReference>
<dbReference type="PROSITE" id="PS50076">
    <property type="entry name" value="DNAJ_2"/>
    <property type="match status" value="1"/>
</dbReference>
<reference evidence="6 7" key="1">
    <citation type="submission" date="2018-11" db="EMBL/GenBank/DDBJ databases">
        <title>Sequencing the genomes of 1000 actinobacteria strains.</title>
        <authorList>
            <person name="Klenk H.-P."/>
        </authorList>
    </citation>
    <scope>NUCLEOTIDE SEQUENCE [LARGE SCALE GENOMIC DNA]</scope>
    <source>
        <strain evidence="6 7">DSM 12652</strain>
    </source>
</reference>
<proteinExistence type="predicted"/>
<sequence>MTSSISGPGAGPGTSPTWYDVLGVDRTASAATIKQAWREATDKFEPGTGAGQFRMFNEAADVLLDPERRAAYDATLTGDTDSAPVPPAAEPTPTVRAEASEPTGPTSTRRGLRAPRRRTATGTAAPTAGRDGSRVPGFLARPARSTAVLAVLALLVVAVVTAAVLVGLRVQDAAVAQDARSEAPAAAERAAAAMLSYDYRTLPEDRQRASRYLTGGFKKQYLDNFTLLEKQADGTDGAAVQSKAVVEASVESSGVVDVSSSGRTVRVLVFVNQVSEKEGADPQIFQNRVQMTMQDVDGRWLVSNLRSY</sequence>
<evidence type="ECO:0000256" key="1">
    <source>
        <dbReference type="ARBA" id="ARBA00004370"/>
    </source>
</evidence>
<dbReference type="InterPro" id="IPR036869">
    <property type="entry name" value="J_dom_sf"/>
</dbReference>
<keyword evidence="7" id="KW-1185">Reference proteome</keyword>
<dbReference type="PANTHER" id="PTHR37042">
    <property type="entry name" value="OUTER MEMBRANE PROTEIN RV1973"/>
    <property type="match status" value="1"/>
</dbReference>
<dbReference type="CDD" id="cd06257">
    <property type="entry name" value="DnaJ"/>
    <property type="match status" value="1"/>
</dbReference>
<dbReference type="GO" id="GO:0016020">
    <property type="term" value="C:membrane"/>
    <property type="evidence" value="ECO:0007669"/>
    <property type="project" value="UniProtKB-SubCell"/>
</dbReference>
<name>A0A3N2CPZ9_9ACTN</name>
<evidence type="ECO:0000259" key="5">
    <source>
        <dbReference type="PROSITE" id="PS50076"/>
    </source>
</evidence>
<accession>A0A3N2CPZ9</accession>
<evidence type="ECO:0000313" key="6">
    <source>
        <dbReference type="EMBL" id="ROR89591.1"/>
    </source>
</evidence>
<feature type="region of interest" description="Disordered" evidence="3">
    <location>
        <begin position="76"/>
        <end position="135"/>
    </location>
</feature>
<dbReference type="Pfam" id="PF00226">
    <property type="entry name" value="DnaJ"/>
    <property type="match status" value="1"/>
</dbReference>
<evidence type="ECO:0000256" key="4">
    <source>
        <dbReference type="SAM" id="Phobius"/>
    </source>
</evidence>
<dbReference type="Proteomes" id="UP000281738">
    <property type="component" value="Unassembled WGS sequence"/>
</dbReference>
<organism evidence="6 7">
    <name type="scientific">Nocardioides aurantiacus</name>
    <dbReference type="NCBI Taxonomy" id="86796"/>
    <lineage>
        <taxon>Bacteria</taxon>
        <taxon>Bacillati</taxon>
        <taxon>Actinomycetota</taxon>
        <taxon>Actinomycetes</taxon>
        <taxon>Propionibacteriales</taxon>
        <taxon>Nocardioidaceae</taxon>
        <taxon>Nocardioides</taxon>
    </lineage>
</organism>
<evidence type="ECO:0000313" key="7">
    <source>
        <dbReference type="Proteomes" id="UP000281738"/>
    </source>
</evidence>
<dbReference type="AlphaFoldDB" id="A0A3N2CPZ9"/>
<dbReference type="Gene3D" id="1.10.287.110">
    <property type="entry name" value="DnaJ domain"/>
    <property type="match status" value="1"/>
</dbReference>
<evidence type="ECO:0000256" key="2">
    <source>
        <dbReference type="ARBA" id="ARBA00023136"/>
    </source>
</evidence>
<keyword evidence="4" id="KW-1133">Transmembrane helix</keyword>
<comment type="subcellular location">
    <subcellularLocation>
        <location evidence="1">Membrane</location>
    </subcellularLocation>
</comment>
<gene>
    <name evidence="6" type="ORF">EDD33_0420</name>
</gene>
<feature type="transmembrane region" description="Helical" evidence="4">
    <location>
        <begin position="147"/>
        <end position="168"/>
    </location>
</feature>